<keyword evidence="1" id="KW-0418">Kinase</keyword>
<dbReference type="SUPFAM" id="SSF56112">
    <property type="entry name" value="Protein kinase-like (PK-like)"/>
    <property type="match status" value="1"/>
</dbReference>
<dbReference type="GO" id="GO:0004712">
    <property type="term" value="F:protein serine/threonine/tyrosine kinase activity"/>
    <property type="evidence" value="ECO:0007669"/>
    <property type="project" value="UniProtKB-EC"/>
</dbReference>
<dbReference type="Proteomes" id="UP001479436">
    <property type="component" value="Unassembled WGS sequence"/>
</dbReference>
<dbReference type="EC" id="2.7.12.1" evidence="1"/>
<name>A0ABR2WF80_9FUNG</name>
<evidence type="ECO:0000313" key="2">
    <source>
        <dbReference type="Proteomes" id="UP001479436"/>
    </source>
</evidence>
<dbReference type="EMBL" id="JASJQH010002474">
    <property type="protein sequence ID" value="KAK9760161.1"/>
    <property type="molecule type" value="Genomic_DNA"/>
</dbReference>
<keyword evidence="1" id="KW-0808">Transferase</keyword>
<evidence type="ECO:0000313" key="1">
    <source>
        <dbReference type="EMBL" id="KAK9760161.1"/>
    </source>
</evidence>
<comment type="caution">
    <text evidence="1">The sequence shown here is derived from an EMBL/GenBank/DDBJ whole genome shotgun (WGS) entry which is preliminary data.</text>
</comment>
<dbReference type="Gene3D" id="1.10.510.10">
    <property type="entry name" value="Transferase(Phosphotransferase) domain 1"/>
    <property type="match status" value="1"/>
</dbReference>
<keyword evidence="2" id="KW-1185">Reference proteome</keyword>
<gene>
    <name evidence="1" type="primary">YAK1_3</name>
    <name evidence="1" type="ORF">K7432_016106</name>
</gene>
<reference evidence="1 2" key="1">
    <citation type="submission" date="2023-04" db="EMBL/GenBank/DDBJ databases">
        <title>Genome of Basidiobolus ranarum AG-B5.</title>
        <authorList>
            <person name="Stajich J.E."/>
            <person name="Carter-House D."/>
            <person name="Gryganskyi A."/>
        </authorList>
    </citation>
    <scope>NUCLEOTIDE SEQUENCE [LARGE SCALE GENOMIC DNA]</scope>
    <source>
        <strain evidence="1 2">AG-B5</strain>
    </source>
</reference>
<proteinExistence type="predicted"/>
<organism evidence="1 2">
    <name type="scientific">Basidiobolus ranarum</name>
    <dbReference type="NCBI Taxonomy" id="34480"/>
    <lineage>
        <taxon>Eukaryota</taxon>
        <taxon>Fungi</taxon>
        <taxon>Fungi incertae sedis</taxon>
        <taxon>Zoopagomycota</taxon>
        <taxon>Entomophthoromycotina</taxon>
        <taxon>Basidiobolomycetes</taxon>
        <taxon>Basidiobolales</taxon>
        <taxon>Basidiobolaceae</taxon>
        <taxon>Basidiobolus</taxon>
    </lineage>
</organism>
<dbReference type="InterPro" id="IPR011009">
    <property type="entry name" value="Kinase-like_dom_sf"/>
</dbReference>
<protein>
    <submittedName>
        <fullName evidence="1">Dual specificity protein kinase yak1</fullName>
        <ecNumber evidence="1">2.7.12.1</ecNumber>
    </submittedName>
</protein>
<sequence length="176" mass="20576">MVEVGKSGLNFFERYIDGAGNRSYRLKSLEQYSQEYKTNEKPSKQYFSATTLPELIRSYPMPRKSMSKLEVDKEMKNREIFLDFVQGLLNVNPLERWSPHQAKLHPFLSGGKFTGHFVPPTMRDSSYSVSSNNSRDITNHIIPRYAKREKLFQLFHPVLFHLLIKSQEVLFKSRLA</sequence>
<accession>A0ABR2WF80</accession>